<name>A0ABW6ASP7_9BACT</name>
<dbReference type="Pfam" id="PF13148">
    <property type="entry name" value="DUF3987"/>
    <property type="match status" value="2"/>
</dbReference>
<keyword evidence="2" id="KW-1185">Reference proteome</keyword>
<gene>
    <name evidence="1" type="ORF">ACFS25_25030</name>
</gene>
<evidence type="ECO:0000313" key="2">
    <source>
        <dbReference type="Proteomes" id="UP001597512"/>
    </source>
</evidence>
<comment type="caution">
    <text evidence="1">The sequence shown here is derived from an EMBL/GenBank/DDBJ whole genome shotgun (WGS) entry which is preliminary data.</text>
</comment>
<protein>
    <submittedName>
        <fullName evidence="1">DUF3987 domain-containing protein</fullName>
    </submittedName>
</protein>
<proteinExistence type="predicted"/>
<dbReference type="EMBL" id="JBHUOM010000023">
    <property type="protein sequence ID" value="MFD2937069.1"/>
    <property type="molecule type" value="Genomic_DNA"/>
</dbReference>
<dbReference type="RefSeq" id="WP_381506501.1">
    <property type="nucleotide sequence ID" value="NZ_JBHUOM010000023.1"/>
</dbReference>
<reference evidence="2" key="1">
    <citation type="journal article" date="2019" name="Int. J. Syst. Evol. Microbiol.">
        <title>The Global Catalogue of Microorganisms (GCM) 10K type strain sequencing project: providing services to taxonomists for standard genome sequencing and annotation.</title>
        <authorList>
            <consortium name="The Broad Institute Genomics Platform"/>
            <consortium name="The Broad Institute Genome Sequencing Center for Infectious Disease"/>
            <person name="Wu L."/>
            <person name="Ma J."/>
        </authorList>
    </citation>
    <scope>NUCLEOTIDE SEQUENCE [LARGE SCALE GENOMIC DNA]</scope>
    <source>
        <strain evidence="2">KCTC 52490</strain>
    </source>
</reference>
<dbReference type="InterPro" id="IPR025048">
    <property type="entry name" value="DUF3987"/>
</dbReference>
<evidence type="ECO:0000313" key="1">
    <source>
        <dbReference type="EMBL" id="MFD2937069.1"/>
    </source>
</evidence>
<organism evidence="1 2">
    <name type="scientific">Spirosoma flavum</name>
    <dbReference type="NCBI Taxonomy" id="2048557"/>
    <lineage>
        <taxon>Bacteria</taxon>
        <taxon>Pseudomonadati</taxon>
        <taxon>Bacteroidota</taxon>
        <taxon>Cytophagia</taxon>
        <taxon>Cytophagales</taxon>
        <taxon>Cytophagaceae</taxon>
        <taxon>Spirosoma</taxon>
    </lineage>
</organism>
<accession>A0ABW6ASP7</accession>
<sequence>MKTYNPTPKPTFITSGYAAIITDEDLDAETKKRRKGLVFPLEVFPARISPLIECLLKEMQGERAFIGLTLLQASASAIGSALRAKMGSWEVCLAMWGASVGISSSGKSMMQKVLLRPLNIVQDEYNRDYRDLCKVEPDKAHPQKVLIYQDITFEALIKDVLSANYKGVTRYEDELLKWIDDMDRYKTGKSEASFWTSAWSPSGSFTMRRSNGKMIFIDKNHLVASVIGSTQPDVLYRFYEQNRLQTGYVFRMLWAFAETDKVISPNLSFEMPSEVITPYNDMLECLYRDLEMSSSDMEPQIAQINRHGVNIFQVWQDKHTQQINRMENLSDKNVKAGIYGKIKEYALRFACILKAMESACEKGHPMRISVIEDKYVINGLKIAEYFLQSGYEAYQTAKNKVMVPPSILEFAAQLKMHGYNMASLAVELNITRQAVNKKFHTYAERYPGVFGAKN</sequence>
<dbReference type="Proteomes" id="UP001597512">
    <property type="component" value="Unassembled WGS sequence"/>
</dbReference>